<dbReference type="PANTHER" id="PTHR43861:SF2">
    <property type="entry name" value="CARBOXY-S-ADENOSYL-L-METHIONINE SYNTHASE"/>
    <property type="match status" value="1"/>
</dbReference>
<dbReference type="CDD" id="cd02440">
    <property type="entry name" value="AdoMet_MTases"/>
    <property type="match status" value="1"/>
</dbReference>
<organism evidence="6 7">
    <name type="scientific">Zymobacter palmae</name>
    <dbReference type="NCBI Taxonomy" id="33074"/>
    <lineage>
        <taxon>Bacteria</taxon>
        <taxon>Pseudomonadati</taxon>
        <taxon>Pseudomonadota</taxon>
        <taxon>Gammaproteobacteria</taxon>
        <taxon>Oceanospirillales</taxon>
        <taxon>Halomonadaceae</taxon>
        <taxon>Zymobacter group</taxon>
        <taxon>Zymobacter</taxon>
    </lineage>
</organism>
<evidence type="ECO:0000313" key="6">
    <source>
        <dbReference type="EMBL" id="BBG30743.1"/>
    </source>
</evidence>
<protein>
    <recommendedName>
        <fullName evidence="3">Carboxy-S-adenosyl-L-methionine synthase</fullName>
        <shortName evidence="3">Cx-SAM synthase</shortName>
        <ecNumber evidence="3">2.1.3.-</ecNumber>
    </recommendedName>
</protein>
<feature type="domain" description="Methyltransferase" evidence="5">
    <location>
        <begin position="89"/>
        <end position="190"/>
    </location>
</feature>
<dbReference type="EMBL" id="AP018933">
    <property type="protein sequence ID" value="BBG30743.1"/>
    <property type="molecule type" value="Genomic_DNA"/>
</dbReference>
<sequence>MFQRSSDCLTSGGRHCWRTASRRPMSMDKDMPHDSLFATPQDAIARFSFDEKVAACFPDMISRSVPGYGQITAMVGVMARRYLPEQAHVYDLGCSHGAATLALCQQLEGRVPDITAVDLSPAMIAQARQHLETHLPVEAFERIRLIEGDICTLELKPSDMIIINFTLQFLPPEQRLLVISRLHHALKPGGILILSEKITCDDPEAERILYALHHDFKRANGYSDLEISQKRTALEDVMRTDTLSAHHARLAEAGFVRHFTWFQYLNFASLIAFKE</sequence>
<feature type="binding site" evidence="3 4">
    <location>
        <begin position="93"/>
        <end position="95"/>
    </location>
    <ligand>
        <name>S-adenosyl-L-methionine</name>
        <dbReference type="ChEBI" id="CHEBI:59789"/>
    </ligand>
</feature>
<evidence type="ECO:0000313" key="7">
    <source>
        <dbReference type="Proteomes" id="UP000267342"/>
    </source>
</evidence>
<name>A0A348HGJ1_9GAMM</name>
<feature type="binding site" evidence="3 4">
    <location>
        <position position="164"/>
    </location>
    <ligand>
        <name>S-adenosyl-L-methionine</name>
        <dbReference type="ChEBI" id="CHEBI:59789"/>
    </ligand>
</feature>
<proteinExistence type="inferred from homology"/>
<comment type="similarity">
    <text evidence="3">Belongs to the class I-like SAM-binding methyltransferase superfamily. Cx-SAM synthase family.</text>
</comment>
<dbReference type="InterPro" id="IPR041698">
    <property type="entry name" value="Methyltransf_25"/>
</dbReference>
<accession>A0A348HGJ1</accession>
<dbReference type="Proteomes" id="UP000267342">
    <property type="component" value="Chromosome"/>
</dbReference>
<dbReference type="AlphaFoldDB" id="A0A348HGJ1"/>
<gene>
    <name evidence="3" type="primary">cmoA</name>
    <name evidence="6" type="ORF">ZBT109_1997</name>
</gene>
<evidence type="ECO:0000256" key="4">
    <source>
        <dbReference type="PIRSR" id="PIRSR006325-1"/>
    </source>
</evidence>
<dbReference type="GO" id="GO:1904047">
    <property type="term" value="F:S-adenosyl-L-methionine binding"/>
    <property type="evidence" value="ECO:0007669"/>
    <property type="project" value="UniProtKB-UniRule"/>
</dbReference>
<evidence type="ECO:0000256" key="2">
    <source>
        <dbReference type="ARBA" id="ARBA00022691"/>
    </source>
</evidence>
<dbReference type="InterPro" id="IPR005271">
    <property type="entry name" value="CmoA"/>
</dbReference>
<dbReference type="InterPro" id="IPR029063">
    <property type="entry name" value="SAM-dependent_MTases_sf"/>
</dbReference>
<feature type="binding site" evidence="3">
    <location>
        <position position="231"/>
    </location>
    <ligand>
        <name>S-adenosyl-L-methionine</name>
        <dbReference type="ChEBI" id="CHEBI:59789"/>
    </ligand>
</feature>
<dbReference type="Gene3D" id="3.40.50.150">
    <property type="entry name" value="Vaccinia Virus protein VP39"/>
    <property type="match status" value="1"/>
</dbReference>
<comment type="catalytic activity">
    <reaction evidence="3">
        <text>prephenate + S-adenosyl-L-methionine = carboxy-S-adenosyl-L-methionine + 3-phenylpyruvate + H2O</text>
        <dbReference type="Rhea" id="RHEA:51692"/>
        <dbReference type="ChEBI" id="CHEBI:15377"/>
        <dbReference type="ChEBI" id="CHEBI:18005"/>
        <dbReference type="ChEBI" id="CHEBI:29934"/>
        <dbReference type="ChEBI" id="CHEBI:59789"/>
        <dbReference type="ChEBI" id="CHEBI:134278"/>
    </reaction>
</comment>
<evidence type="ECO:0000256" key="3">
    <source>
        <dbReference type="HAMAP-Rule" id="MF_01589"/>
    </source>
</evidence>
<dbReference type="Pfam" id="PF13649">
    <property type="entry name" value="Methyltransf_25"/>
    <property type="match status" value="1"/>
</dbReference>
<evidence type="ECO:0000259" key="5">
    <source>
        <dbReference type="Pfam" id="PF13649"/>
    </source>
</evidence>
<dbReference type="KEGG" id="zpl:ZBT109_1997"/>
<feature type="binding site" evidence="3 4">
    <location>
        <position position="68"/>
    </location>
    <ligand>
        <name>S-adenosyl-L-methionine</name>
        <dbReference type="ChEBI" id="CHEBI:59789"/>
    </ligand>
</feature>
<dbReference type="EC" id="2.1.3.-" evidence="3"/>
<evidence type="ECO:0000256" key="1">
    <source>
        <dbReference type="ARBA" id="ARBA00022679"/>
    </source>
</evidence>
<comment type="function">
    <text evidence="3">Catalyzes the conversion of S-adenosyl-L-methionine (SAM) to carboxy-S-adenosyl-L-methionine (Cx-SAM).</text>
</comment>
<keyword evidence="2 3" id="KW-0949">S-adenosyl-L-methionine</keyword>
<dbReference type="SUPFAM" id="SSF53335">
    <property type="entry name" value="S-adenosyl-L-methionine-dependent methyltransferases"/>
    <property type="match status" value="1"/>
</dbReference>
<keyword evidence="7" id="KW-1185">Reference proteome</keyword>
<dbReference type="PANTHER" id="PTHR43861">
    <property type="entry name" value="TRANS-ACONITATE 2-METHYLTRANSFERASE-RELATED"/>
    <property type="match status" value="1"/>
</dbReference>
<feature type="binding site" evidence="3 4">
    <location>
        <begin position="149"/>
        <end position="150"/>
    </location>
    <ligand>
        <name>S-adenosyl-L-methionine</name>
        <dbReference type="ChEBI" id="CHEBI:59789"/>
    </ligand>
</feature>
<dbReference type="GO" id="GO:0032259">
    <property type="term" value="P:methylation"/>
    <property type="evidence" value="ECO:0007669"/>
    <property type="project" value="UniProtKB-KW"/>
</dbReference>
<dbReference type="PIRSF" id="PIRSF006325">
    <property type="entry name" value="MeTrfase_bac"/>
    <property type="match status" value="1"/>
</dbReference>
<comment type="subunit">
    <text evidence="3">Homodimer.</text>
</comment>
<dbReference type="GO" id="GO:0016743">
    <property type="term" value="F:carboxyl- or carbamoyltransferase activity"/>
    <property type="evidence" value="ECO:0007669"/>
    <property type="project" value="UniProtKB-UniRule"/>
</dbReference>
<reference evidence="6 7" key="1">
    <citation type="submission" date="2018-09" db="EMBL/GenBank/DDBJ databases">
        <title>Zymobacter palmae IAM14233 (=T109) whole genome analysis.</title>
        <authorList>
            <person name="Yanase H."/>
        </authorList>
    </citation>
    <scope>NUCLEOTIDE SEQUENCE [LARGE SCALE GENOMIC DNA]</scope>
    <source>
        <strain evidence="6 7">IAM14233</strain>
    </source>
</reference>
<comment type="caution">
    <text evidence="3">Lacks conserved residue(s) required for the propagation of feature annotation.</text>
</comment>
<dbReference type="GO" id="GO:0008168">
    <property type="term" value="F:methyltransferase activity"/>
    <property type="evidence" value="ECO:0007669"/>
    <property type="project" value="UniProtKB-KW"/>
</dbReference>
<dbReference type="GO" id="GO:0002098">
    <property type="term" value="P:tRNA wobble uridine modification"/>
    <property type="evidence" value="ECO:0007669"/>
    <property type="project" value="InterPro"/>
</dbReference>
<dbReference type="STRING" id="1123510.GCA_000620025_01158"/>
<dbReference type="NCBIfam" id="TIGR00740">
    <property type="entry name" value="carboxy-S-adenosyl-L-methionine synthase CmoA"/>
    <property type="match status" value="1"/>
</dbReference>
<keyword evidence="1 3" id="KW-0808">Transferase</keyword>
<dbReference type="HAMAP" id="MF_01589">
    <property type="entry name" value="Cx_SAM_synthase"/>
    <property type="match status" value="1"/>
</dbReference>
<keyword evidence="6" id="KW-0489">Methyltransferase</keyword>